<accession>A0ABN3IPR8</accession>
<feature type="compositionally biased region" description="Low complexity" evidence="1">
    <location>
        <begin position="324"/>
        <end position="339"/>
    </location>
</feature>
<dbReference type="PANTHER" id="PTHR33824:SF7">
    <property type="entry name" value="POLYKETIDE CYCLASE_DEHYDRASE AND LIPID TRANSPORT SUPERFAMILY PROTEIN"/>
    <property type="match status" value="1"/>
</dbReference>
<protein>
    <recommendedName>
        <fullName evidence="2">Coenzyme Q-binding protein COQ10 START domain-containing protein</fullName>
    </recommendedName>
</protein>
<dbReference type="InterPro" id="IPR047137">
    <property type="entry name" value="ORF3"/>
</dbReference>
<evidence type="ECO:0000256" key="1">
    <source>
        <dbReference type="SAM" id="MobiDB-lite"/>
    </source>
</evidence>
<comment type="caution">
    <text evidence="3">The sequence shown here is derived from an EMBL/GenBank/DDBJ whole genome shotgun (WGS) entry which is preliminary data.</text>
</comment>
<dbReference type="EMBL" id="BAAARW010000006">
    <property type="protein sequence ID" value="GAA2409461.1"/>
    <property type="molecule type" value="Genomic_DNA"/>
</dbReference>
<gene>
    <name evidence="3" type="ORF">GCM10010191_17590</name>
</gene>
<evidence type="ECO:0000313" key="3">
    <source>
        <dbReference type="EMBL" id="GAA2409461.1"/>
    </source>
</evidence>
<dbReference type="Pfam" id="PF03364">
    <property type="entry name" value="Polyketide_cyc"/>
    <property type="match status" value="1"/>
</dbReference>
<proteinExistence type="predicted"/>
<feature type="domain" description="Coenzyme Q-binding protein COQ10 START" evidence="2">
    <location>
        <begin position="178"/>
        <end position="303"/>
    </location>
</feature>
<keyword evidence="4" id="KW-1185">Reference proteome</keyword>
<dbReference type="InterPro" id="IPR023393">
    <property type="entry name" value="START-like_dom_sf"/>
</dbReference>
<feature type="region of interest" description="Disordered" evidence="1">
    <location>
        <begin position="311"/>
        <end position="339"/>
    </location>
</feature>
<evidence type="ECO:0000259" key="2">
    <source>
        <dbReference type="Pfam" id="PF03364"/>
    </source>
</evidence>
<dbReference type="Proteomes" id="UP001501231">
    <property type="component" value="Unassembled WGS sequence"/>
</dbReference>
<reference evidence="3 4" key="1">
    <citation type="journal article" date="2019" name="Int. J. Syst. Evol. Microbiol.">
        <title>The Global Catalogue of Microorganisms (GCM) 10K type strain sequencing project: providing services to taxonomists for standard genome sequencing and annotation.</title>
        <authorList>
            <consortium name="The Broad Institute Genomics Platform"/>
            <consortium name="The Broad Institute Genome Sequencing Center for Infectious Disease"/>
            <person name="Wu L."/>
            <person name="Ma J."/>
        </authorList>
    </citation>
    <scope>NUCLEOTIDE SEQUENCE [LARGE SCALE GENOMIC DNA]</scope>
    <source>
        <strain evidence="3 4">JCM 3325</strain>
    </source>
</reference>
<dbReference type="SUPFAM" id="SSF55961">
    <property type="entry name" value="Bet v1-like"/>
    <property type="match status" value="1"/>
</dbReference>
<dbReference type="Gene3D" id="3.30.530.20">
    <property type="match status" value="1"/>
</dbReference>
<organism evidence="3 4">
    <name type="scientific">Actinomadura vinacea</name>
    <dbReference type="NCBI Taxonomy" id="115336"/>
    <lineage>
        <taxon>Bacteria</taxon>
        <taxon>Bacillati</taxon>
        <taxon>Actinomycetota</taxon>
        <taxon>Actinomycetes</taxon>
        <taxon>Streptosporangiales</taxon>
        <taxon>Thermomonosporaceae</taxon>
        <taxon>Actinomadura</taxon>
    </lineage>
</organism>
<dbReference type="PANTHER" id="PTHR33824">
    <property type="entry name" value="POLYKETIDE CYCLASE/DEHYDRASE AND LIPID TRANSPORT SUPERFAMILY PROTEIN"/>
    <property type="match status" value="1"/>
</dbReference>
<name>A0ABN3IPR8_9ACTN</name>
<dbReference type="InterPro" id="IPR005031">
    <property type="entry name" value="COQ10_START"/>
</dbReference>
<sequence>MLRTGGPPGSIELGGTIMTSREDADAAERLARGLGWASLGLAAPRLLMPRAVRRASGLEHSTAARFIVPMVGARELLHAGALLAGRRPAPWTWTRVAGDAMDLALLAGALRRRPPGRGRGRGRMRGRGRVQVALTAVAGITAVDVYAAVRNARALRRAGEERRYTGAGPLHVHAAITINRPRAQVYAHWRRLENLPAFITHLESVEEIGPGRSRWTMRGLRGRTMSWEAEVTEDRPGELVAWRSMPGAEIGSHGAVRFTDAPGNRGTEVRVELRYAPPGGQAGARLARLLGEDPEQQVRDDLRRFKQVMETGEVVRSEASPEGVRAMRPARQRPAQPVA</sequence>
<dbReference type="CDD" id="cd07817">
    <property type="entry name" value="SRPBCC_8"/>
    <property type="match status" value="1"/>
</dbReference>
<evidence type="ECO:0000313" key="4">
    <source>
        <dbReference type="Proteomes" id="UP001501231"/>
    </source>
</evidence>